<evidence type="ECO:0000256" key="5">
    <source>
        <dbReference type="ARBA" id="ARBA00022989"/>
    </source>
</evidence>
<evidence type="ECO:0000256" key="1">
    <source>
        <dbReference type="ARBA" id="ARBA00004155"/>
    </source>
</evidence>
<evidence type="ECO:0000259" key="27">
    <source>
        <dbReference type="PROSITE" id="PS50850"/>
    </source>
</evidence>
<evidence type="ECO:0000256" key="15">
    <source>
        <dbReference type="ARBA" id="ARBA00044899"/>
    </source>
</evidence>
<reference evidence="28" key="1">
    <citation type="submission" date="2020-05" db="UniProtKB">
        <authorList>
            <consortium name="EnsemblMetazoa"/>
        </authorList>
    </citation>
    <scope>IDENTIFICATION</scope>
    <source>
        <strain evidence="28">Yale</strain>
    </source>
</reference>
<comment type="catalytic activity">
    <reaction evidence="18">
        <text>L-histidyl-L-alpha-amino acid(out) = L-histidyl-L-alpha-amino acid(in)</text>
        <dbReference type="Rhea" id="RHEA:79379"/>
        <dbReference type="ChEBI" id="CHEBI:229964"/>
    </reaction>
</comment>
<feature type="domain" description="Major facilitator superfamily (MFS) profile" evidence="27">
    <location>
        <begin position="451"/>
        <end position="868"/>
    </location>
</feature>
<feature type="transmembrane region" description="Helical" evidence="26">
    <location>
        <begin position="730"/>
        <end position="747"/>
    </location>
</feature>
<evidence type="ECO:0000256" key="10">
    <source>
        <dbReference type="ARBA" id="ARBA00044881"/>
    </source>
</evidence>
<dbReference type="InterPro" id="IPR020846">
    <property type="entry name" value="MFS_dom"/>
</dbReference>
<dbReference type="InterPro" id="IPR006076">
    <property type="entry name" value="FAD-dep_OxRdtase"/>
</dbReference>
<feature type="transmembrane region" description="Helical" evidence="26">
    <location>
        <begin position="509"/>
        <end position="529"/>
    </location>
</feature>
<evidence type="ECO:0000256" key="4">
    <source>
        <dbReference type="ARBA" id="ARBA00022692"/>
    </source>
</evidence>
<comment type="catalytic activity">
    <reaction evidence="20">
        <text>L-lysyl-glycine(out) = L-lysyl-glycine(in)</text>
        <dbReference type="Rhea" id="RHEA:79407"/>
        <dbReference type="ChEBI" id="CHEBI:191202"/>
    </reaction>
</comment>
<feature type="transmembrane region" description="Helical" evidence="26">
    <location>
        <begin position="918"/>
        <end position="935"/>
    </location>
</feature>
<evidence type="ECO:0000256" key="26">
    <source>
        <dbReference type="SAM" id="Phobius"/>
    </source>
</evidence>
<evidence type="ECO:0000256" key="20">
    <source>
        <dbReference type="ARBA" id="ARBA00044924"/>
    </source>
</evidence>
<dbReference type="GO" id="GO:0005765">
    <property type="term" value="C:lysosomal membrane"/>
    <property type="evidence" value="ECO:0007669"/>
    <property type="project" value="UniProtKB-SubCell"/>
</dbReference>
<dbReference type="InterPro" id="IPR036188">
    <property type="entry name" value="FAD/NAD-bd_sf"/>
</dbReference>
<evidence type="ECO:0000256" key="6">
    <source>
        <dbReference type="ARBA" id="ARBA00023136"/>
    </source>
</evidence>
<comment type="catalytic activity">
    <reaction evidence="13">
        <text>L-alpha-aminoacyl-L-lysine(out) = L-alpha-aminoacyl-L-lysine(in)</text>
        <dbReference type="Rhea" id="RHEA:79383"/>
        <dbReference type="ChEBI" id="CHEBI:229966"/>
    </reaction>
</comment>
<feature type="transmembrane region" description="Helical" evidence="26">
    <location>
        <begin position="990"/>
        <end position="1013"/>
    </location>
</feature>
<feature type="transmembrane region" description="Helical" evidence="26">
    <location>
        <begin position="1318"/>
        <end position="1334"/>
    </location>
</feature>
<comment type="function">
    <text evidence="23">Lysosomal dipeptide uniporter that selectively exports lysine, arginine or histidine-containing dipeptides with a net positive charge from the lysosome lumen into the cytosol. Could play a role in a specific type of protein O-glycosylation indirectly regulating macrophages migration and tissue invasion. Also essential for liver homeostasis.</text>
</comment>
<keyword evidence="29" id="KW-1185">Reference proteome</keyword>
<dbReference type="Proteomes" id="UP000092444">
    <property type="component" value="Unassembled WGS sequence"/>
</dbReference>
<evidence type="ECO:0000256" key="11">
    <source>
        <dbReference type="ARBA" id="ARBA00044884"/>
    </source>
</evidence>
<feature type="transmembrane region" description="Helical" evidence="26">
    <location>
        <begin position="598"/>
        <end position="618"/>
    </location>
</feature>
<comment type="similarity">
    <text evidence="2">Belongs to the major facilitator superfamily.</text>
</comment>
<dbReference type="SUPFAM" id="SSF103473">
    <property type="entry name" value="MFS general substrate transporter"/>
    <property type="match status" value="2"/>
</dbReference>
<evidence type="ECO:0000256" key="8">
    <source>
        <dbReference type="ARBA" id="ARBA00044876"/>
    </source>
</evidence>
<feature type="transmembrane region" description="Helical" evidence="26">
    <location>
        <begin position="1261"/>
        <end position="1284"/>
    </location>
</feature>
<dbReference type="GO" id="GO:0022857">
    <property type="term" value="F:transmembrane transporter activity"/>
    <property type="evidence" value="ECO:0007669"/>
    <property type="project" value="InterPro"/>
</dbReference>
<feature type="transmembrane region" description="Helical" evidence="26">
    <location>
        <begin position="1019"/>
        <end position="1040"/>
    </location>
</feature>
<protein>
    <recommendedName>
        <fullName evidence="21">Lysosomal dipeptide transporter MFSD1</fullName>
    </recommendedName>
    <alternativeName>
        <fullName evidence="22">Major facilitator superfamily domain-containing protein 1</fullName>
    </alternativeName>
</protein>
<comment type="catalytic activity">
    <reaction evidence="17">
        <text>L-arginyl-glycine(out) = L-arginyl-glycine(in)</text>
        <dbReference type="Rhea" id="RHEA:79391"/>
        <dbReference type="ChEBI" id="CHEBI:229955"/>
    </reaction>
</comment>
<keyword evidence="5 26" id="KW-1133">Transmembrane helix</keyword>
<feature type="domain" description="Major facilitator superfamily (MFS) profile" evidence="27">
    <location>
        <begin position="916"/>
        <end position="1339"/>
    </location>
</feature>
<evidence type="ECO:0000256" key="22">
    <source>
        <dbReference type="ARBA" id="ARBA00045018"/>
    </source>
</evidence>
<comment type="subcellular location">
    <subcellularLocation>
        <location evidence="1">Lysosome membrane</location>
        <topology evidence="1">Multi-pass membrane protein</topology>
    </subcellularLocation>
</comment>
<feature type="transmembrane region" description="Helical" evidence="26">
    <location>
        <begin position="754"/>
        <end position="773"/>
    </location>
</feature>
<comment type="catalytic activity">
    <reaction evidence="14">
        <text>L-aspartyl-L-lysine(out) = L-aspartyl-L-lysine(in)</text>
        <dbReference type="Rhea" id="RHEA:79411"/>
        <dbReference type="ChEBI" id="CHEBI:229953"/>
    </reaction>
</comment>
<evidence type="ECO:0000256" key="18">
    <source>
        <dbReference type="ARBA" id="ARBA00044912"/>
    </source>
</evidence>
<feature type="region of interest" description="Disordered" evidence="25">
    <location>
        <begin position="1"/>
        <end position="29"/>
    </location>
</feature>
<feature type="transmembrane region" description="Helical" evidence="26">
    <location>
        <begin position="541"/>
        <end position="564"/>
    </location>
</feature>
<keyword evidence="3" id="KW-0813">Transport</keyword>
<comment type="catalytic activity">
    <reaction evidence="11">
        <text>L-alpha-aminoacyl-L-histidine(out) = L-alpha-aminoacyl-L-histidine(in)</text>
        <dbReference type="Rhea" id="RHEA:79375"/>
        <dbReference type="ChEBI" id="CHEBI:229967"/>
    </reaction>
</comment>
<dbReference type="Gene3D" id="3.30.9.10">
    <property type="entry name" value="D-Amino Acid Oxidase, subunit A, domain 2"/>
    <property type="match status" value="1"/>
</dbReference>
<keyword evidence="4 26" id="KW-0812">Transmembrane</keyword>
<evidence type="ECO:0000256" key="19">
    <source>
        <dbReference type="ARBA" id="ARBA00044919"/>
    </source>
</evidence>
<dbReference type="Gene3D" id="3.50.50.60">
    <property type="entry name" value="FAD/NAD(P)-binding domain"/>
    <property type="match status" value="1"/>
</dbReference>
<comment type="catalytic activity">
    <reaction evidence="16">
        <text>L-lysyl-L-lysine(out) = L-lysyl-L-lysine(in)</text>
        <dbReference type="Rhea" id="RHEA:79403"/>
        <dbReference type="ChEBI" id="CHEBI:229956"/>
    </reaction>
</comment>
<dbReference type="CDD" id="cd17340">
    <property type="entry name" value="MFS_MFSD1"/>
    <property type="match status" value="2"/>
</dbReference>
<feature type="transmembrane region" description="Helical" evidence="26">
    <location>
        <begin position="779"/>
        <end position="800"/>
    </location>
</feature>
<comment type="catalytic activity">
    <reaction evidence="15">
        <text>L-arginyl-L-alpha-amino acid(out) = L-arginyl-L-alpha-amino acid(in)</text>
        <dbReference type="Rhea" id="RHEA:79371"/>
        <dbReference type="ChEBI" id="CHEBI:84315"/>
    </reaction>
</comment>
<feature type="transmembrane region" description="Helical" evidence="26">
    <location>
        <begin position="570"/>
        <end position="591"/>
    </location>
</feature>
<evidence type="ECO:0000256" key="23">
    <source>
        <dbReference type="ARBA" id="ARBA00045709"/>
    </source>
</evidence>
<accession>A0A1B0G928</accession>
<evidence type="ECO:0000256" key="9">
    <source>
        <dbReference type="ARBA" id="ARBA00044878"/>
    </source>
</evidence>
<sequence>MADDRLPIVDEKQDISTPNRQDPQDKDKDRELDLKTVGCCNPASRFHRFLALIFMCLLGFGKVLRTTNVILSQQRFINSLQPNNDYDLVVVGGGIVGVTSAREMLERHPYLKIAIVEKESSLAVHQSGHTNGIVHTGVFCEPDSLNAKLCAEGYRLTCAYLDKKRIPHEKCGKLIVATHVNEVTHLMELYHNGMANNVPNLKLLHNEDEIREIEPFCRGIKALWSPETSIVDWVKVTEKVASDFKANNGEIVLNFKVTKFTETNGDKAAKYPISLHGCLDSDILRATNVLTCGGLQSDLLAKKTGCSREPLTIPFRSEQLLIAKEKQHMIKGIIYSVPKTSLSFLVPHFTPLLDESILYGPSTLLAPGRESYKWRDANIIELFNALRYPGFIKMVSQNCRMGFEEIWKFIYLYSQVNQFQKLIPELKISDIKRAKAAVEAHNVNPDGSLVKELVFHRSTGPSALSKRVIHCRNVPSPGATSSYFCYDNPGALQEVFKDELNITTTQFTLIYSIYSWPNIVLCFLGGFLLDRVFGVRLGTIIYLVILLAGQLVFAGGGILETFWLMIVGRFIFGIGAESLAVAQNNYAVLWFKGKELNMVFGLQLSVARLGSTVNFWVMQPIYDYVKQYYPDNAIGFVMLLSATTCVFSLLCALILGWMDKRAERILHRNINSNGETAKLSDITTFKITFWMVSVICVAYYVSIFPFIALGKGFFMEKFNLPPEEANNVNSILYLISAVASPLFGFIIDKTGHNVDWIFLAISSTMGAHSLLTFTMLTPYVGMVIMGLSYSILASSLWPLVALIVPEYQLGTAYGFCQSIQNLGLAVVTILSGLIVDKSHGDYVWLEVFYLGWLTIAFVANIVFNNKIFNMTDDRLPIIESEQNAQTPNRRGPQDNELDFEPVGCTSACCNPTSSLHRFLALIFMCLLGFGSYFCYDNPGALQDVFKKELNITTTQFTLIYSIYSWPNVVLCFLGGFLIDRVFGIRLGTVIYLFILLVGQLLFASGGILKTFWLMIVGRFIFGIGAESLAVAQNNYAVLWFKGKELNMVFGLQLSVARLGSTVNFWVMQPIYNYVKTYYPHNTIGVVLLLAAGTCVLSLLCALILGWMDKRAERILHRNLNPGGEIAKLSDITTFKITFWMVSVICVAYYVCIFPFIALGKGFFMEKFNLSPEEANSVNSILYLISAIASPLFGFIIDKTGRNVGWIFVATSATMGAHSLLAFTMLNPYVGMTLMGLSYSMLAASLWPLVALIIPEYQLGTAYGFCQSVQNLGLAVVTILSGLIVDKSHGDYIWLELFYLGWLTSKYRQLMVHTPSKTYFKYLVAFLATTVIYVYDRKTKGNLNMTPAQRVEYANAIAAAATLTNAGDNAGSTNEYASDQEPLLSN</sequence>
<dbReference type="InterPro" id="IPR036259">
    <property type="entry name" value="MFS_trans_sf"/>
</dbReference>
<dbReference type="PROSITE" id="PS50850">
    <property type="entry name" value="MFS"/>
    <property type="match status" value="2"/>
</dbReference>
<feature type="transmembrane region" description="Helical" evidence="26">
    <location>
        <begin position="955"/>
        <end position="978"/>
    </location>
</feature>
<evidence type="ECO:0000256" key="14">
    <source>
        <dbReference type="ARBA" id="ARBA00044898"/>
    </source>
</evidence>
<feature type="compositionally biased region" description="Basic and acidic residues" evidence="25">
    <location>
        <begin position="1"/>
        <end position="14"/>
    </location>
</feature>
<evidence type="ECO:0000313" key="28">
    <source>
        <dbReference type="EnsemblMetazoa" id="GMOY009815-PA"/>
    </source>
</evidence>
<evidence type="ECO:0000256" key="2">
    <source>
        <dbReference type="ARBA" id="ARBA00008335"/>
    </source>
</evidence>
<feature type="transmembrane region" description="Helical" evidence="26">
    <location>
        <begin position="1228"/>
        <end position="1249"/>
    </location>
</feature>
<keyword evidence="6 26" id="KW-0472">Membrane</keyword>
<dbReference type="NCBIfam" id="NF008726">
    <property type="entry name" value="PRK11728.1"/>
    <property type="match status" value="1"/>
</dbReference>
<organism evidence="28 29">
    <name type="scientific">Glossina morsitans morsitans</name>
    <name type="common">Savannah tsetse fly</name>
    <dbReference type="NCBI Taxonomy" id="37546"/>
    <lineage>
        <taxon>Eukaryota</taxon>
        <taxon>Metazoa</taxon>
        <taxon>Ecdysozoa</taxon>
        <taxon>Arthropoda</taxon>
        <taxon>Hexapoda</taxon>
        <taxon>Insecta</taxon>
        <taxon>Pterygota</taxon>
        <taxon>Neoptera</taxon>
        <taxon>Endopterygota</taxon>
        <taxon>Diptera</taxon>
        <taxon>Brachycera</taxon>
        <taxon>Muscomorpha</taxon>
        <taxon>Hippoboscoidea</taxon>
        <taxon>Glossinidae</taxon>
        <taxon>Glossina</taxon>
    </lineage>
</organism>
<dbReference type="Pfam" id="PF01266">
    <property type="entry name" value="DAO"/>
    <property type="match status" value="1"/>
</dbReference>
<comment type="catalytic activity">
    <reaction evidence="8">
        <text>L-lysyl-L-alanine(out) = L-lysyl-L-alanine(in)</text>
        <dbReference type="Rhea" id="RHEA:79399"/>
        <dbReference type="ChEBI" id="CHEBI:229954"/>
    </reaction>
</comment>
<comment type="catalytic activity">
    <reaction evidence="12">
        <text>L-lysyl-L-alpha-amino acid(out) = L-lysyl-L-alpha-amino acid(in)</text>
        <dbReference type="Rhea" id="RHEA:79387"/>
        <dbReference type="ChEBI" id="CHEBI:229965"/>
    </reaction>
</comment>
<evidence type="ECO:0000313" key="29">
    <source>
        <dbReference type="Proteomes" id="UP000092444"/>
    </source>
</evidence>
<dbReference type="EnsemblMetazoa" id="GMOY009815-RA">
    <property type="protein sequence ID" value="GMOY009815-PA"/>
    <property type="gene ID" value="GMOY009815"/>
</dbReference>
<evidence type="ECO:0000256" key="17">
    <source>
        <dbReference type="ARBA" id="ARBA00044903"/>
    </source>
</evidence>
<comment type="catalytic activity">
    <reaction evidence="10">
        <text>L-alpha-aminoacyl-L-arginine(out) = L-alpha-aminoacyl-L-arginine(in)</text>
        <dbReference type="Rhea" id="RHEA:79367"/>
        <dbReference type="ChEBI" id="CHEBI:229968"/>
    </reaction>
</comment>
<dbReference type="Pfam" id="PF07690">
    <property type="entry name" value="MFS_1"/>
    <property type="match status" value="2"/>
</dbReference>
<feature type="transmembrane region" description="Helical" evidence="26">
    <location>
        <begin position="1086"/>
        <end position="1107"/>
    </location>
</feature>
<evidence type="ECO:0000256" key="13">
    <source>
        <dbReference type="ARBA" id="ARBA00044893"/>
    </source>
</evidence>
<feature type="transmembrane region" description="Helical" evidence="26">
    <location>
        <begin position="633"/>
        <end position="658"/>
    </location>
</feature>
<proteinExistence type="inferred from homology"/>
<feature type="transmembrane region" description="Helical" evidence="26">
    <location>
        <begin position="1136"/>
        <end position="1159"/>
    </location>
</feature>
<feature type="transmembrane region" description="Helical" evidence="26">
    <location>
        <begin position="1047"/>
        <end position="1066"/>
    </location>
</feature>
<evidence type="ECO:0000256" key="3">
    <source>
        <dbReference type="ARBA" id="ARBA00022448"/>
    </source>
</evidence>
<feature type="transmembrane region" description="Helical" evidence="26">
    <location>
        <begin position="687"/>
        <end position="710"/>
    </location>
</feature>
<evidence type="ECO:0000256" key="25">
    <source>
        <dbReference type="SAM" id="MobiDB-lite"/>
    </source>
</evidence>
<evidence type="ECO:0000256" key="16">
    <source>
        <dbReference type="ARBA" id="ARBA00044900"/>
    </source>
</evidence>
<feature type="transmembrane region" description="Helical" evidence="26">
    <location>
        <begin position="1203"/>
        <end position="1222"/>
    </location>
</feature>
<evidence type="ECO:0000256" key="7">
    <source>
        <dbReference type="ARBA" id="ARBA00023228"/>
    </source>
</evidence>
<dbReference type="SUPFAM" id="SSF51905">
    <property type="entry name" value="FAD/NAD(P)-binding domain"/>
    <property type="match status" value="1"/>
</dbReference>
<evidence type="ECO:0000256" key="24">
    <source>
        <dbReference type="ARBA" id="ARBA00046376"/>
    </source>
</evidence>
<dbReference type="Gene3D" id="1.20.1250.20">
    <property type="entry name" value="MFS general substrate transporter like domains"/>
    <property type="match status" value="4"/>
</dbReference>
<dbReference type="PANTHER" id="PTHR23512">
    <property type="entry name" value="MAJOR FACILITATOR SUPERFAMILY DOMAIN-CONTAINING PROTEIN 1"/>
    <property type="match status" value="1"/>
</dbReference>
<dbReference type="EMBL" id="CCAG010018698">
    <property type="status" value="NOT_ANNOTATED_CDS"/>
    <property type="molecule type" value="Genomic_DNA"/>
</dbReference>
<dbReference type="InterPro" id="IPR052187">
    <property type="entry name" value="MFSD1"/>
</dbReference>
<feature type="transmembrane region" description="Helical" evidence="26">
    <location>
        <begin position="847"/>
        <end position="864"/>
    </location>
</feature>
<evidence type="ECO:0000256" key="12">
    <source>
        <dbReference type="ARBA" id="ARBA00044891"/>
    </source>
</evidence>
<name>A0A1B0G928_GLOMM</name>
<comment type="catalytic activity">
    <reaction evidence="9">
        <text>L-histidyl-glycine(out) = L-histidyl-glycine(in)</text>
        <dbReference type="Rhea" id="RHEA:79395"/>
        <dbReference type="ChEBI" id="CHEBI:229957"/>
    </reaction>
</comment>
<keyword evidence="7" id="KW-0458">Lysosome</keyword>
<feature type="transmembrane region" description="Helical" evidence="26">
    <location>
        <begin position="1179"/>
        <end position="1196"/>
    </location>
</feature>
<comment type="subunit">
    <text evidence="24">Homodimer. Interacts with lysosomal protein GLMP (via lumenal domain); the interaction starts while both proteins are still in the endoplasmic reticulum and is required for stabilization of MFSD1 in lysosomes but has no direct effect on its targeting to lysosomes or transporter activity.</text>
</comment>
<feature type="transmembrane region" description="Helical" evidence="26">
    <location>
        <begin position="812"/>
        <end position="835"/>
    </location>
</feature>
<comment type="catalytic activity">
    <reaction evidence="19">
        <text>L-alanyl-L-lysine(out) = L-alanyl-L-lysine(in)</text>
        <dbReference type="Rhea" id="RHEA:79415"/>
        <dbReference type="ChEBI" id="CHEBI:192470"/>
    </reaction>
</comment>
<evidence type="ECO:0000256" key="21">
    <source>
        <dbReference type="ARBA" id="ARBA00044985"/>
    </source>
</evidence>
<dbReference type="PANTHER" id="PTHR23512:SF3">
    <property type="entry name" value="MAJOR FACILITATOR SUPERFAMILY DOMAIN-CONTAINING PROTEIN 1"/>
    <property type="match status" value="1"/>
</dbReference>
<dbReference type="InterPro" id="IPR011701">
    <property type="entry name" value="MFS"/>
</dbReference>
<dbReference type="STRING" id="37546.A0A1B0G928"/>